<name>A0A7Y9E5Z8_9ACTN</name>
<feature type="region of interest" description="Disordered" evidence="1">
    <location>
        <begin position="128"/>
        <end position="162"/>
    </location>
</feature>
<keyword evidence="2" id="KW-0812">Transmembrane</keyword>
<organism evidence="3 4">
    <name type="scientific">Nocardioides panaciterrulae</name>
    <dbReference type="NCBI Taxonomy" id="661492"/>
    <lineage>
        <taxon>Bacteria</taxon>
        <taxon>Bacillati</taxon>
        <taxon>Actinomycetota</taxon>
        <taxon>Actinomycetes</taxon>
        <taxon>Propionibacteriales</taxon>
        <taxon>Nocardioidaceae</taxon>
        <taxon>Nocardioides</taxon>
    </lineage>
</organism>
<proteinExistence type="predicted"/>
<reference evidence="3 4" key="1">
    <citation type="submission" date="2020-07" db="EMBL/GenBank/DDBJ databases">
        <title>Sequencing the genomes of 1000 actinobacteria strains.</title>
        <authorList>
            <person name="Klenk H.-P."/>
        </authorList>
    </citation>
    <scope>NUCLEOTIDE SEQUENCE [LARGE SCALE GENOMIC DNA]</scope>
    <source>
        <strain evidence="3 4">DSM 21350</strain>
    </source>
</reference>
<evidence type="ECO:0000313" key="3">
    <source>
        <dbReference type="EMBL" id="NYD41637.1"/>
    </source>
</evidence>
<gene>
    <name evidence="3" type="ORF">BJZ21_001720</name>
</gene>
<dbReference type="AlphaFoldDB" id="A0A7Y9E5Z8"/>
<keyword evidence="2" id="KW-0472">Membrane</keyword>
<keyword evidence="4" id="KW-1185">Reference proteome</keyword>
<dbReference type="Proteomes" id="UP000535511">
    <property type="component" value="Unassembled WGS sequence"/>
</dbReference>
<feature type="compositionally biased region" description="Low complexity" evidence="1">
    <location>
        <begin position="137"/>
        <end position="152"/>
    </location>
</feature>
<evidence type="ECO:0000256" key="1">
    <source>
        <dbReference type="SAM" id="MobiDB-lite"/>
    </source>
</evidence>
<protein>
    <submittedName>
        <fullName evidence="3">Uncharacterized protein</fullName>
    </submittedName>
</protein>
<dbReference type="EMBL" id="JACCBG010000001">
    <property type="protein sequence ID" value="NYD41637.1"/>
    <property type="molecule type" value="Genomic_DNA"/>
</dbReference>
<feature type="compositionally biased region" description="Polar residues" evidence="1">
    <location>
        <begin position="153"/>
        <end position="162"/>
    </location>
</feature>
<sequence>MMSSLGSRFAAWWLRRRPVRWGWLLPMAALQVADDLDPHRSAATWLPLVVGCLAGAAWQVLYPRDLASRLTLFAVALLAAGVLQAFTGDPVDLAPVWRENWAAAGVLVGLVVATHAYRSRWLARLADARPGRPGPAQPSRSSSSASNGSRSPTQSWAQNGSQ</sequence>
<dbReference type="RefSeq" id="WP_179663356.1">
    <property type="nucleotide sequence ID" value="NZ_JACCBG010000001.1"/>
</dbReference>
<evidence type="ECO:0000313" key="4">
    <source>
        <dbReference type="Proteomes" id="UP000535511"/>
    </source>
</evidence>
<feature type="transmembrane region" description="Helical" evidence="2">
    <location>
        <begin position="70"/>
        <end position="88"/>
    </location>
</feature>
<feature type="transmembrane region" description="Helical" evidence="2">
    <location>
        <begin position="45"/>
        <end position="63"/>
    </location>
</feature>
<feature type="transmembrane region" description="Helical" evidence="2">
    <location>
        <begin position="100"/>
        <end position="117"/>
    </location>
</feature>
<keyword evidence="2" id="KW-1133">Transmembrane helix</keyword>
<evidence type="ECO:0000256" key="2">
    <source>
        <dbReference type="SAM" id="Phobius"/>
    </source>
</evidence>
<comment type="caution">
    <text evidence="3">The sequence shown here is derived from an EMBL/GenBank/DDBJ whole genome shotgun (WGS) entry which is preliminary data.</text>
</comment>
<accession>A0A7Y9E5Z8</accession>